<organism evidence="3">
    <name type="scientific">viral metagenome</name>
    <dbReference type="NCBI Taxonomy" id="1070528"/>
    <lineage>
        <taxon>unclassified sequences</taxon>
        <taxon>metagenomes</taxon>
        <taxon>organismal metagenomes</taxon>
    </lineage>
</organism>
<evidence type="ECO:0008006" key="4">
    <source>
        <dbReference type="Google" id="ProtNLM"/>
    </source>
</evidence>
<dbReference type="EMBL" id="MN739118">
    <property type="protein sequence ID" value="QHS89748.1"/>
    <property type="molecule type" value="Genomic_DNA"/>
</dbReference>
<evidence type="ECO:0000259" key="2">
    <source>
        <dbReference type="Pfam" id="PF16903"/>
    </source>
</evidence>
<dbReference type="AlphaFoldDB" id="A0A6C0BEC0"/>
<dbReference type="Pfam" id="PF04451">
    <property type="entry name" value="Capsid_NCLDV"/>
    <property type="match status" value="1"/>
</dbReference>
<accession>A0A6C0BEC0</accession>
<dbReference type="SUPFAM" id="SSF49749">
    <property type="entry name" value="Group II dsDNA viruses VP"/>
    <property type="match status" value="2"/>
</dbReference>
<evidence type="ECO:0000313" key="3">
    <source>
        <dbReference type="EMBL" id="QHS89748.1"/>
    </source>
</evidence>
<reference evidence="3" key="1">
    <citation type="journal article" date="2020" name="Nature">
        <title>Giant virus diversity and host interactions through global metagenomics.</title>
        <authorList>
            <person name="Schulz F."/>
            <person name="Roux S."/>
            <person name="Paez-Espino D."/>
            <person name="Jungbluth S."/>
            <person name="Walsh D.A."/>
            <person name="Denef V.J."/>
            <person name="McMahon K.D."/>
            <person name="Konstantinidis K.T."/>
            <person name="Eloe-Fadrosh E.A."/>
            <person name="Kyrpides N.C."/>
            <person name="Woyke T."/>
        </authorList>
    </citation>
    <scope>NUCLEOTIDE SEQUENCE</scope>
    <source>
        <strain evidence="3">GVMAG-M-3300010160-26</strain>
    </source>
</reference>
<evidence type="ECO:0000259" key="1">
    <source>
        <dbReference type="Pfam" id="PF04451"/>
    </source>
</evidence>
<dbReference type="InterPro" id="IPR038519">
    <property type="entry name" value="MCP_C_sf"/>
</dbReference>
<dbReference type="InterPro" id="IPR007542">
    <property type="entry name" value="MCP_C"/>
</dbReference>
<dbReference type="GO" id="GO:0005198">
    <property type="term" value="F:structural molecule activity"/>
    <property type="evidence" value="ECO:0007669"/>
    <property type="project" value="InterPro"/>
</dbReference>
<protein>
    <recommendedName>
        <fullName evidence="4">Major capsid protein N-terminal domain-containing protein</fullName>
    </recommendedName>
</protein>
<dbReference type="InterPro" id="IPR031654">
    <property type="entry name" value="Capsid_N"/>
</dbReference>
<feature type="domain" description="Major capsid protein C-terminal" evidence="1">
    <location>
        <begin position="327"/>
        <end position="533"/>
    </location>
</feature>
<dbReference type="Pfam" id="PF16903">
    <property type="entry name" value="Capsid_N"/>
    <property type="match status" value="1"/>
</dbReference>
<dbReference type="Gene3D" id="2.70.9.10">
    <property type="entry name" value="Adenovirus Type 2 Hexon, domain 4"/>
    <property type="match status" value="1"/>
</dbReference>
<dbReference type="Gene3D" id="2.70.9.20">
    <property type="entry name" value="Major capsid protein Vp54"/>
    <property type="match status" value="1"/>
</dbReference>
<sequence length="539" mass="59439">MATGAIFTLVVNDGRQDNLLNASDLLKDRLSALARLNIDTPKYVPSLTDIEKTHVLFFNAHFKPFVAIGFEYQKLQPSSTATLNSTVSFSISQFGDFFHDMVLHVRLGPVTAATAAHTWRWVSYPGERLMEKTKFSVNGTVLDEYSPQDYKFYREFRLCEDKRVGYDRCMGQQALLPAQVVPVSGLELNSGNPPVGSFGASTVAGVDESTGLWVQVSDGYQTVKTSTAHTDQSSASGHQRTDVLELTVPLIFWFNELPQLAIPAISIPYGTRFVEFEVTTLANLARGVIVSGNGGAVNSVAGTLSITGADFSVCNLYVNNIFVNPEIHDIFVKRIGFNLIRVHRKQVNRVTSCALGEQLMNNFKWPIETIYFGFRDVTRNQVTTGALSYLDHWHSFGQAFSVVNSTTVASTNALVYQYSKLLPVVQSITVSAQGINVYADIPALLFNQYVPWAYGAKINTPKDPGVYCVTFNLYPGVYQPSGHINVSRAREFYIKYDNTIPTTARNLGVAITSADLMATARAINFLLISDGSAVLRYST</sequence>
<proteinExistence type="predicted"/>
<feature type="domain" description="Major capsid protein N-terminal" evidence="2">
    <location>
        <begin position="78"/>
        <end position="323"/>
    </location>
</feature>
<dbReference type="InterPro" id="IPR016112">
    <property type="entry name" value="VP_dsDNA_II"/>
</dbReference>
<name>A0A6C0BEC0_9ZZZZ</name>